<keyword evidence="1" id="KW-0732">Signal</keyword>
<feature type="signal peptide" evidence="1">
    <location>
        <begin position="1"/>
        <end position="22"/>
    </location>
</feature>
<feature type="chain" id="PRO_5041996572" evidence="1">
    <location>
        <begin position="23"/>
        <end position="126"/>
    </location>
</feature>
<comment type="caution">
    <text evidence="2">The sequence shown here is derived from an EMBL/GenBank/DDBJ whole genome shotgun (WGS) entry which is preliminary data.</text>
</comment>
<dbReference type="Proteomes" id="UP001279734">
    <property type="component" value="Unassembled WGS sequence"/>
</dbReference>
<dbReference type="AlphaFoldDB" id="A0AAD3TMC9"/>
<evidence type="ECO:0000256" key="1">
    <source>
        <dbReference type="SAM" id="SignalP"/>
    </source>
</evidence>
<dbReference type="EMBL" id="BSYO01000043">
    <property type="protein sequence ID" value="GMH31899.1"/>
    <property type="molecule type" value="Genomic_DNA"/>
</dbReference>
<name>A0AAD3TMC9_NEPGR</name>
<sequence length="126" mass="13897">MHEVKLRHMVLVFVGCIFHVGAQCYLVSPKALCPDLQITSVDIVASDICIWAPVGCFFLLQLPCRYVGFPLLCSSMSRDATVAVGCWFGMQSLNEVDGATFCSLKPFFGVRWLLSCCLTLVAGWLI</sequence>
<evidence type="ECO:0000313" key="2">
    <source>
        <dbReference type="EMBL" id="GMH31899.1"/>
    </source>
</evidence>
<protein>
    <submittedName>
        <fullName evidence="2">Uncharacterized protein</fullName>
    </submittedName>
</protein>
<evidence type="ECO:0000313" key="3">
    <source>
        <dbReference type="Proteomes" id="UP001279734"/>
    </source>
</evidence>
<accession>A0AAD3TMC9</accession>
<reference evidence="2" key="1">
    <citation type="submission" date="2023-05" db="EMBL/GenBank/DDBJ databases">
        <title>Nepenthes gracilis genome sequencing.</title>
        <authorList>
            <person name="Fukushima K."/>
        </authorList>
    </citation>
    <scope>NUCLEOTIDE SEQUENCE</scope>
    <source>
        <strain evidence="2">SING2019-196</strain>
    </source>
</reference>
<gene>
    <name evidence="2" type="ORF">Nepgr_033743</name>
</gene>
<proteinExistence type="predicted"/>
<keyword evidence="3" id="KW-1185">Reference proteome</keyword>
<organism evidence="2 3">
    <name type="scientific">Nepenthes gracilis</name>
    <name type="common">Slender pitcher plant</name>
    <dbReference type="NCBI Taxonomy" id="150966"/>
    <lineage>
        <taxon>Eukaryota</taxon>
        <taxon>Viridiplantae</taxon>
        <taxon>Streptophyta</taxon>
        <taxon>Embryophyta</taxon>
        <taxon>Tracheophyta</taxon>
        <taxon>Spermatophyta</taxon>
        <taxon>Magnoliopsida</taxon>
        <taxon>eudicotyledons</taxon>
        <taxon>Gunneridae</taxon>
        <taxon>Pentapetalae</taxon>
        <taxon>Caryophyllales</taxon>
        <taxon>Nepenthaceae</taxon>
        <taxon>Nepenthes</taxon>
    </lineage>
</organism>